<dbReference type="SUPFAM" id="SSF90123">
    <property type="entry name" value="ABC transporter transmembrane region"/>
    <property type="match status" value="1"/>
</dbReference>
<feature type="transmembrane region" description="Helical" evidence="11">
    <location>
        <begin position="41"/>
        <end position="74"/>
    </location>
</feature>
<proteinExistence type="inferred from homology"/>
<accession>A0A9W6SKS1</accession>
<organism evidence="14 15">
    <name type="scientific">Actinorhabdospora filicis</name>
    <dbReference type="NCBI Taxonomy" id="1785913"/>
    <lineage>
        <taxon>Bacteria</taxon>
        <taxon>Bacillati</taxon>
        <taxon>Actinomycetota</taxon>
        <taxon>Actinomycetes</taxon>
        <taxon>Micromonosporales</taxon>
        <taxon>Micromonosporaceae</taxon>
        <taxon>Actinorhabdospora</taxon>
    </lineage>
</organism>
<name>A0A9W6SKS1_9ACTN</name>
<evidence type="ECO:0000259" key="13">
    <source>
        <dbReference type="PROSITE" id="PS50929"/>
    </source>
</evidence>
<evidence type="ECO:0000256" key="11">
    <source>
        <dbReference type="SAM" id="Phobius"/>
    </source>
</evidence>
<protein>
    <submittedName>
        <fullName evidence="14">ABC transporter ATP-binding protein</fullName>
    </submittedName>
</protein>
<dbReference type="InterPro" id="IPR027417">
    <property type="entry name" value="P-loop_NTPase"/>
</dbReference>
<keyword evidence="3" id="KW-1003">Cell membrane</keyword>
<dbReference type="GO" id="GO:0140359">
    <property type="term" value="F:ABC-type transporter activity"/>
    <property type="evidence" value="ECO:0007669"/>
    <property type="project" value="InterPro"/>
</dbReference>
<dbReference type="RefSeq" id="WP_285662984.1">
    <property type="nucleotide sequence ID" value="NZ_BSTX01000002.1"/>
</dbReference>
<evidence type="ECO:0000256" key="2">
    <source>
        <dbReference type="ARBA" id="ARBA00022448"/>
    </source>
</evidence>
<comment type="subcellular location">
    <subcellularLocation>
        <location evidence="1">Cell inner membrane</location>
        <topology evidence="1">Multi-pass membrane protein</topology>
    </subcellularLocation>
</comment>
<evidence type="ECO:0000256" key="10">
    <source>
        <dbReference type="ARBA" id="ARBA00023455"/>
    </source>
</evidence>
<comment type="similarity">
    <text evidence="10">Belongs to the ABC transporter superfamily. Siderophore-Fe(3+) uptake transporter (SIUT) (TC 3.A.1.21) family.</text>
</comment>
<dbReference type="GO" id="GO:0005886">
    <property type="term" value="C:plasma membrane"/>
    <property type="evidence" value="ECO:0007669"/>
    <property type="project" value="UniProtKB-SubCell"/>
</dbReference>
<evidence type="ECO:0000256" key="3">
    <source>
        <dbReference type="ARBA" id="ARBA00022475"/>
    </source>
</evidence>
<dbReference type="AlphaFoldDB" id="A0A9W6SKS1"/>
<evidence type="ECO:0000256" key="9">
    <source>
        <dbReference type="ARBA" id="ARBA00023136"/>
    </source>
</evidence>
<feature type="transmembrane region" description="Helical" evidence="11">
    <location>
        <begin position="7"/>
        <end position="29"/>
    </location>
</feature>
<dbReference type="GO" id="GO:0016887">
    <property type="term" value="F:ATP hydrolysis activity"/>
    <property type="evidence" value="ECO:0007669"/>
    <property type="project" value="InterPro"/>
</dbReference>
<dbReference type="InterPro" id="IPR036640">
    <property type="entry name" value="ABC1_TM_sf"/>
</dbReference>
<dbReference type="SUPFAM" id="SSF52540">
    <property type="entry name" value="P-loop containing nucleoside triphosphate hydrolases"/>
    <property type="match status" value="1"/>
</dbReference>
<feature type="domain" description="ABC transmembrane type-1" evidence="13">
    <location>
        <begin position="14"/>
        <end position="283"/>
    </location>
</feature>
<dbReference type="Gene3D" id="3.40.50.300">
    <property type="entry name" value="P-loop containing nucleotide triphosphate hydrolases"/>
    <property type="match status" value="1"/>
</dbReference>
<evidence type="ECO:0000256" key="7">
    <source>
        <dbReference type="ARBA" id="ARBA00022840"/>
    </source>
</evidence>
<gene>
    <name evidence="14" type="ORF">Afil01_26100</name>
</gene>
<dbReference type="PANTHER" id="PTHR24221">
    <property type="entry name" value="ATP-BINDING CASSETTE SUB-FAMILY B"/>
    <property type="match status" value="1"/>
</dbReference>
<evidence type="ECO:0000256" key="5">
    <source>
        <dbReference type="ARBA" id="ARBA00022692"/>
    </source>
</evidence>
<evidence type="ECO:0000313" key="14">
    <source>
        <dbReference type="EMBL" id="GLZ77803.1"/>
    </source>
</evidence>
<dbReference type="Pfam" id="PF00664">
    <property type="entry name" value="ABC_membrane"/>
    <property type="match status" value="1"/>
</dbReference>
<feature type="transmembrane region" description="Helical" evidence="11">
    <location>
        <begin position="217"/>
        <end position="235"/>
    </location>
</feature>
<dbReference type="Gene3D" id="1.20.1560.10">
    <property type="entry name" value="ABC transporter type 1, transmembrane domain"/>
    <property type="match status" value="1"/>
</dbReference>
<dbReference type="GO" id="GO:0005524">
    <property type="term" value="F:ATP binding"/>
    <property type="evidence" value="ECO:0007669"/>
    <property type="project" value="UniProtKB-KW"/>
</dbReference>
<evidence type="ECO:0000256" key="8">
    <source>
        <dbReference type="ARBA" id="ARBA00022989"/>
    </source>
</evidence>
<reference evidence="14" key="1">
    <citation type="submission" date="2023-03" db="EMBL/GenBank/DDBJ databases">
        <title>Actinorhabdospora filicis NBRC 111898.</title>
        <authorList>
            <person name="Ichikawa N."/>
            <person name="Sato H."/>
            <person name="Tonouchi N."/>
        </authorList>
    </citation>
    <scope>NUCLEOTIDE SEQUENCE</scope>
    <source>
        <strain evidence="14">NBRC 111898</strain>
    </source>
</reference>
<dbReference type="EMBL" id="BSTX01000002">
    <property type="protein sequence ID" value="GLZ77803.1"/>
    <property type="molecule type" value="Genomic_DNA"/>
</dbReference>
<keyword evidence="15" id="KW-1185">Reference proteome</keyword>
<feature type="transmembrane region" description="Helical" evidence="11">
    <location>
        <begin position="143"/>
        <end position="161"/>
    </location>
</feature>
<dbReference type="InterPro" id="IPR011527">
    <property type="entry name" value="ABC1_TM_dom"/>
</dbReference>
<keyword evidence="8 11" id="KW-1133">Transmembrane helix</keyword>
<dbReference type="PROSITE" id="PS50893">
    <property type="entry name" value="ABC_TRANSPORTER_2"/>
    <property type="match status" value="1"/>
</dbReference>
<dbReference type="InterPro" id="IPR039421">
    <property type="entry name" value="Type_1_exporter"/>
</dbReference>
<evidence type="ECO:0000313" key="15">
    <source>
        <dbReference type="Proteomes" id="UP001165079"/>
    </source>
</evidence>
<dbReference type="GO" id="GO:0034040">
    <property type="term" value="F:ATPase-coupled lipid transmembrane transporter activity"/>
    <property type="evidence" value="ECO:0007669"/>
    <property type="project" value="TreeGrafter"/>
</dbReference>
<keyword evidence="9 11" id="KW-0472">Membrane</keyword>
<dbReference type="PROSITE" id="PS00211">
    <property type="entry name" value="ABC_TRANSPORTER_1"/>
    <property type="match status" value="1"/>
</dbReference>
<dbReference type="PANTHER" id="PTHR24221:SF654">
    <property type="entry name" value="ATP-BINDING CASSETTE SUB-FAMILY B MEMBER 6"/>
    <property type="match status" value="1"/>
</dbReference>
<dbReference type="SMART" id="SM00382">
    <property type="entry name" value="AAA"/>
    <property type="match status" value="1"/>
</dbReference>
<comment type="caution">
    <text evidence="14">The sequence shown here is derived from an EMBL/GenBank/DDBJ whole genome shotgun (WGS) entry which is preliminary data.</text>
</comment>
<feature type="transmembrane region" description="Helical" evidence="11">
    <location>
        <begin position="116"/>
        <end position="137"/>
    </location>
</feature>
<feature type="domain" description="ABC transporter" evidence="12">
    <location>
        <begin position="314"/>
        <end position="548"/>
    </location>
</feature>
<evidence type="ECO:0000256" key="6">
    <source>
        <dbReference type="ARBA" id="ARBA00022741"/>
    </source>
</evidence>
<dbReference type="PROSITE" id="PS50929">
    <property type="entry name" value="ABC_TM1F"/>
    <property type="match status" value="1"/>
</dbReference>
<sequence>MIDRRLLVRYLVPAVLGAMLRATAVLTLVPLLTALFDGTGAWGWTALFAAAVVCGWAVEYAVAHTGFAIGFGLLNGLETRLLDRLQRVPLGWFTTERKAEGQRALTSSGRELCQSITHLVTPAVNALAMPLLIGLGLLAFSPALGLVALAAVPVLLGALWASMRCVRAADDAYAAASGEAGTRIVELARAQAALRAAGRAGTDGTAVGRALDRQRRAVLRLVGFGLPGHLLFGLAAQGVLIALAVTAVASAGSAATVVALLIVGVRFIEPFTTLADLSPALQALRGTLARVRELLNAPVLTGDDREPLTGAPAVELRDVHFAHEPGRPVLSGVSLTVERGTTTAIVGPSGAGKTTLLSLIARFHEASAGTVLVGGHDVTALDPAVHMGRLGIVFQDVYLFDATLRANIALGRPGATDGEIAAAASTARLDELVERLPGGWETRVGDRGAALSGGERQRVSIARALLKDAPLLLLDEATAALDNANEAAIIGALDARRDGRATVIVAHRLSTIARADRIVFLEEGRVVESGSLAELLASGGRFAGYWARREAAAGWTVV</sequence>
<dbReference type="InterPro" id="IPR003439">
    <property type="entry name" value="ABC_transporter-like_ATP-bd"/>
</dbReference>
<dbReference type="InterPro" id="IPR017871">
    <property type="entry name" value="ABC_transporter-like_CS"/>
</dbReference>
<keyword evidence="5 11" id="KW-0812">Transmembrane</keyword>
<dbReference type="FunFam" id="3.40.50.300:FF:000221">
    <property type="entry name" value="Multidrug ABC transporter ATP-binding protein"/>
    <property type="match status" value="1"/>
</dbReference>
<dbReference type="Proteomes" id="UP001165079">
    <property type="component" value="Unassembled WGS sequence"/>
</dbReference>
<keyword evidence="6" id="KW-0547">Nucleotide-binding</keyword>
<evidence type="ECO:0000259" key="12">
    <source>
        <dbReference type="PROSITE" id="PS50893"/>
    </source>
</evidence>
<keyword evidence="2" id="KW-0813">Transport</keyword>
<evidence type="ECO:0000256" key="4">
    <source>
        <dbReference type="ARBA" id="ARBA00022519"/>
    </source>
</evidence>
<dbReference type="Pfam" id="PF00005">
    <property type="entry name" value="ABC_tran"/>
    <property type="match status" value="1"/>
</dbReference>
<evidence type="ECO:0000256" key="1">
    <source>
        <dbReference type="ARBA" id="ARBA00004429"/>
    </source>
</evidence>
<keyword evidence="7 14" id="KW-0067">ATP-binding</keyword>
<keyword evidence="4" id="KW-0997">Cell inner membrane</keyword>
<feature type="transmembrane region" description="Helical" evidence="11">
    <location>
        <begin position="241"/>
        <end position="263"/>
    </location>
</feature>
<dbReference type="InterPro" id="IPR003593">
    <property type="entry name" value="AAA+_ATPase"/>
</dbReference>